<organism evidence="2 3">
    <name type="scientific">Micromonospora cathayae</name>
    <dbReference type="NCBI Taxonomy" id="3028804"/>
    <lineage>
        <taxon>Bacteria</taxon>
        <taxon>Bacillati</taxon>
        <taxon>Actinomycetota</taxon>
        <taxon>Actinomycetes</taxon>
        <taxon>Micromonosporales</taxon>
        <taxon>Micromonosporaceae</taxon>
        <taxon>Micromonospora</taxon>
    </lineage>
</organism>
<evidence type="ECO:0000313" key="3">
    <source>
        <dbReference type="Proteomes" id="UP001219605"/>
    </source>
</evidence>
<dbReference type="Gene3D" id="3.40.50.1110">
    <property type="entry name" value="SGNH hydrolase"/>
    <property type="match status" value="1"/>
</dbReference>
<reference evidence="2 3" key="1">
    <citation type="submission" date="2023-02" db="EMBL/GenBank/DDBJ databases">
        <authorList>
            <person name="Mo P."/>
        </authorList>
    </citation>
    <scope>NUCLEOTIDE SEQUENCE [LARGE SCALE GENOMIC DNA]</scope>
    <source>
        <strain evidence="2 3">HUAS 3</strain>
    </source>
</reference>
<dbReference type="SUPFAM" id="SSF52266">
    <property type="entry name" value="SGNH hydrolase"/>
    <property type="match status" value="1"/>
</dbReference>
<proteinExistence type="predicted"/>
<dbReference type="Proteomes" id="UP001219605">
    <property type="component" value="Chromosome"/>
</dbReference>
<feature type="region of interest" description="Disordered" evidence="1">
    <location>
        <begin position="64"/>
        <end position="85"/>
    </location>
</feature>
<name>A0ABY7ZPD0_9ACTN</name>
<dbReference type="RefSeq" id="WP_275031409.1">
    <property type="nucleotide sequence ID" value="NZ_CP118615.1"/>
</dbReference>
<protein>
    <recommendedName>
        <fullName evidence="4">GDSL-like Lipase/Acylhydrolase family protein</fullName>
    </recommendedName>
</protein>
<dbReference type="InterPro" id="IPR036514">
    <property type="entry name" value="SGNH_hydro_sf"/>
</dbReference>
<evidence type="ECO:0008006" key="4">
    <source>
        <dbReference type="Google" id="ProtNLM"/>
    </source>
</evidence>
<feature type="compositionally biased region" description="Basic and acidic residues" evidence="1">
    <location>
        <begin position="66"/>
        <end position="76"/>
    </location>
</feature>
<sequence>MRLSRLLAVPAGYLAVEAGVAALVHRLRPDFPWLVTARDTAPAIAPALVDRHVARSFDPELGWCRRPGERGTEPTDRGTTGYRLDGRARRHDPRLADGPAPVAAFGDSFTFCRLVDDDQTWPHQLGRLLDVGVANYGVGNYGLDQALLRLERELPTLESQVVIMGVVPETIARVHSYWKHFFEYGNVLAFKPRFTLDPGGLTLHPSPIRAPGDYATYHARLPEITALDPFHAAKFRRDVLGFPYLPKLVRRGQRHLPVLGHLLTGLGRGPQRRERARRAAFGVVLRDNARWTRRLYADPAARRLLAALVERFATVCRTAGKHPVLVVVPQLADLDRADGGTAHQRTFAELGTVLPVVDLTTRFRREPDRTALYTHGRLGPHCGPHGNALVADALGPVVRDLLRPPAASHR</sequence>
<keyword evidence="3" id="KW-1185">Reference proteome</keyword>
<gene>
    <name evidence="2" type="ORF">PVK37_31005</name>
</gene>
<evidence type="ECO:0000256" key="1">
    <source>
        <dbReference type="SAM" id="MobiDB-lite"/>
    </source>
</evidence>
<accession>A0ABY7ZPD0</accession>
<dbReference type="EMBL" id="CP118615">
    <property type="protein sequence ID" value="WDZ84797.1"/>
    <property type="molecule type" value="Genomic_DNA"/>
</dbReference>
<evidence type="ECO:0000313" key="2">
    <source>
        <dbReference type="EMBL" id="WDZ84797.1"/>
    </source>
</evidence>